<dbReference type="CDD" id="cd04301">
    <property type="entry name" value="NAT_SF"/>
    <property type="match status" value="1"/>
</dbReference>
<dbReference type="RefSeq" id="WP_345066819.1">
    <property type="nucleotide sequence ID" value="NZ_BAABCN010000007.1"/>
</dbReference>
<evidence type="ECO:0000256" key="1">
    <source>
        <dbReference type="ARBA" id="ARBA00022679"/>
    </source>
</evidence>
<keyword evidence="1" id="KW-0808">Transferase</keyword>
<accession>A0ABP7KNE2</accession>
<keyword evidence="5" id="KW-1185">Reference proteome</keyword>
<dbReference type="Pfam" id="PF00583">
    <property type="entry name" value="Acetyltransf_1"/>
    <property type="match status" value="1"/>
</dbReference>
<dbReference type="PANTHER" id="PTHR43877:SF2">
    <property type="entry name" value="AMINOALKYLPHOSPHONATE N-ACETYLTRANSFERASE-RELATED"/>
    <property type="match status" value="1"/>
</dbReference>
<reference evidence="5" key="1">
    <citation type="journal article" date="2019" name="Int. J. Syst. Evol. Microbiol.">
        <title>The Global Catalogue of Microorganisms (GCM) 10K type strain sequencing project: providing services to taxonomists for standard genome sequencing and annotation.</title>
        <authorList>
            <consortium name="The Broad Institute Genomics Platform"/>
            <consortium name="The Broad Institute Genome Sequencing Center for Infectious Disease"/>
            <person name="Wu L."/>
            <person name="Ma J."/>
        </authorList>
    </citation>
    <scope>NUCLEOTIDE SEQUENCE [LARGE SCALE GENOMIC DNA]</scope>
    <source>
        <strain evidence="5">JCM 17021</strain>
    </source>
</reference>
<organism evidence="4 5">
    <name type="scientific">Leifsonia kafniensis</name>
    <dbReference type="NCBI Taxonomy" id="475957"/>
    <lineage>
        <taxon>Bacteria</taxon>
        <taxon>Bacillati</taxon>
        <taxon>Actinomycetota</taxon>
        <taxon>Actinomycetes</taxon>
        <taxon>Micrococcales</taxon>
        <taxon>Microbacteriaceae</taxon>
        <taxon>Leifsonia</taxon>
    </lineage>
</organism>
<dbReference type="SUPFAM" id="SSF55729">
    <property type="entry name" value="Acyl-CoA N-acyltransferases (Nat)"/>
    <property type="match status" value="1"/>
</dbReference>
<gene>
    <name evidence="4" type="ORF">GCM10022381_24020</name>
</gene>
<evidence type="ECO:0000313" key="5">
    <source>
        <dbReference type="Proteomes" id="UP001501803"/>
    </source>
</evidence>
<protein>
    <submittedName>
        <fullName evidence="4">GNAT family N-acetyltransferase</fullName>
    </submittedName>
</protein>
<comment type="caution">
    <text evidence="4">The sequence shown here is derived from an EMBL/GenBank/DDBJ whole genome shotgun (WGS) entry which is preliminary data.</text>
</comment>
<proteinExistence type="predicted"/>
<dbReference type="EMBL" id="BAABCN010000007">
    <property type="protein sequence ID" value="GAA3880968.1"/>
    <property type="molecule type" value="Genomic_DNA"/>
</dbReference>
<evidence type="ECO:0000259" key="3">
    <source>
        <dbReference type="PROSITE" id="PS51186"/>
    </source>
</evidence>
<dbReference type="Gene3D" id="3.40.630.30">
    <property type="match status" value="1"/>
</dbReference>
<dbReference type="PANTHER" id="PTHR43877">
    <property type="entry name" value="AMINOALKYLPHOSPHONATE N-ACETYLTRANSFERASE-RELATED-RELATED"/>
    <property type="match status" value="1"/>
</dbReference>
<name>A0ABP7KNE2_9MICO</name>
<dbReference type="InterPro" id="IPR050832">
    <property type="entry name" value="Bact_Acetyltransf"/>
</dbReference>
<evidence type="ECO:0000313" key="4">
    <source>
        <dbReference type="EMBL" id="GAA3880968.1"/>
    </source>
</evidence>
<dbReference type="InterPro" id="IPR016181">
    <property type="entry name" value="Acyl_CoA_acyltransferase"/>
</dbReference>
<dbReference type="InterPro" id="IPR000182">
    <property type="entry name" value="GNAT_dom"/>
</dbReference>
<sequence length="150" mass="16839">MEFARVRLLDPRAEQLLSGLRHEYEVRYGPGDAADDVPAAEFDPPLGTFLVLMDGDVTVAGGGIRRFDDETCEIKRMWTHPDYRRQGHAKAVLAELESIAREMGYRRVRLETGDAQPEALALYPSFGFVEIDNYGHYATATGFERTLTDA</sequence>
<dbReference type="Proteomes" id="UP001501803">
    <property type="component" value="Unassembled WGS sequence"/>
</dbReference>
<feature type="domain" description="N-acetyltransferase" evidence="3">
    <location>
        <begin position="4"/>
        <end position="148"/>
    </location>
</feature>
<dbReference type="PROSITE" id="PS51186">
    <property type="entry name" value="GNAT"/>
    <property type="match status" value="1"/>
</dbReference>
<keyword evidence="2" id="KW-0012">Acyltransferase</keyword>
<evidence type="ECO:0000256" key="2">
    <source>
        <dbReference type="ARBA" id="ARBA00023315"/>
    </source>
</evidence>